<dbReference type="HOGENOM" id="CLU_074878_2_0_11"/>
<reference evidence="8 10" key="1">
    <citation type="submission" date="2014-03" db="EMBL/GenBank/DDBJ databases">
        <title>Complete genome sequence of the Radio-Resistant Rubrobacter radiotolerans RSPS-4.</title>
        <authorList>
            <person name="Egas C.C."/>
            <person name="Barroso C.C."/>
            <person name="Froufe H.J.C."/>
            <person name="Pacheco J.J."/>
            <person name="Albuquerque L.L."/>
            <person name="da Costa M.M.S."/>
        </authorList>
    </citation>
    <scope>NUCLEOTIDE SEQUENCE [LARGE SCALE GENOMIC DNA]</scope>
    <source>
        <strain evidence="8 10">RSPS-4</strain>
    </source>
</reference>
<gene>
    <name evidence="6 9" type="primary">pyrE</name>
    <name evidence="8" type="ORF">RradSPS_0511</name>
    <name evidence="9" type="ORF">SIL72_04105</name>
</gene>
<evidence type="ECO:0000256" key="4">
    <source>
        <dbReference type="ARBA" id="ARBA00022679"/>
    </source>
</evidence>
<dbReference type="InterPro" id="IPR000836">
    <property type="entry name" value="PRTase_dom"/>
</dbReference>
<dbReference type="CDD" id="cd06223">
    <property type="entry name" value="PRTases_typeI"/>
    <property type="match status" value="1"/>
</dbReference>
<evidence type="ECO:0000256" key="2">
    <source>
        <dbReference type="ARBA" id="ARBA00011971"/>
    </source>
</evidence>
<dbReference type="Proteomes" id="UP000025229">
    <property type="component" value="Chromosome"/>
</dbReference>
<comment type="similarity">
    <text evidence="6">Belongs to the purine/pyrimidine phosphoribosyltransferase family. PyrE subfamily.</text>
</comment>
<keyword evidence="5 6" id="KW-0665">Pyrimidine biosynthesis</keyword>
<organism evidence="8 10">
    <name type="scientific">Rubrobacter radiotolerans</name>
    <name type="common">Arthrobacter radiotolerans</name>
    <dbReference type="NCBI Taxonomy" id="42256"/>
    <lineage>
        <taxon>Bacteria</taxon>
        <taxon>Bacillati</taxon>
        <taxon>Actinomycetota</taxon>
        <taxon>Rubrobacteria</taxon>
        <taxon>Rubrobacterales</taxon>
        <taxon>Rubrobacteraceae</taxon>
        <taxon>Rubrobacter</taxon>
    </lineage>
</organism>
<dbReference type="KEGG" id="rrd:RradSPS_0511"/>
<feature type="binding site" description="in other chain" evidence="6">
    <location>
        <position position="90"/>
    </location>
    <ligand>
        <name>5-phospho-alpha-D-ribose 1-diphosphate</name>
        <dbReference type="ChEBI" id="CHEBI:58017"/>
        <note>ligand shared between dimeric partners</note>
    </ligand>
</feature>
<dbReference type="PANTHER" id="PTHR19278:SF9">
    <property type="entry name" value="URIDINE 5'-MONOPHOSPHATE SYNTHASE"/>
    <property type="match status" value="1"/>
</dbReference>
<dbReference type="GO" id="GO:0004588">
    <property type="term" value="F:orotate phosphoribosyltransferase activity"/>
    <property type="evidence" value="ECO:0007669"/>
    <property type="project" value="UniProtKB-UniRule"/>
</dbReference>
<evidence type="ECO:0000313" key="9">
    <source>
        <dbReference type="EMBL" id="MDX5893209.1"/>
    </source>
</evidence>
<evidence type="ECO:0000256" key="1">
    <source>
        <dbReference type="ARBA" id="ARBA00004889"/>
    </source>
</evidence>
<feature type="binding site" description="in other chain" evidence="6">
    <location>
        <begin position="115"/>
        <end position="123"/>
    </location>
    <ligand>
        <name>5-phospho-alpha-D-ribose 1-diphosphate</name>
        <dbReference type="ChEBI" id="CHEBI:58017"/>
        <note>ligand shared between dimeric partners</note>
    </ligand>
</feature>
<name>A0A023X150_RUBRA</name>
<dbReference type="Pfam" id="PF00156">
    <property type="entry name" value="Pribosyltran"/>
    <property type="match status" value="1"/>
</dbReference>
<dbReference type="NCBIfam" id="TIGR00336">
    <property type="entry name" value="pyrE"/>
    <property type="match status" value="1"/>
</dbReference>
<dbReference type="AlphaFoldDB" id="A0A023X150"/>
<keyword evidence="6" id="KW-0460">Magnesium</keyword>
<comment type="function">
    <text evidence="6">Catalyzes the transfer of a ribosyl phosphate group from 5-phosphoribose 1-diphosphate to orotate, leading to the formation of orotidine monophosphate (OMP).</text>
</comment>
<dbReference type="GO" id="GO:0044205">
    <property type="term" value="P:'de novo' UMP biosynthetic process"/>
    <property type="evidence" value="ECO:0007669"/>
    <property type="project" value="UniProtKB-UniRule"/>
</dbReference>
<dbReference type="InterPro" id="IPR023031">
    <property type="entry name" value="OPRT"/>
</dbReference>
<keyword evidence="4 6" id="KW-0808">Transferase</keyword>
<accession>A0A023X150</accession>
<feature type="binding site" evidence="6">
    <location>
        <position position="89"/>
    </location>
    <ligand>
        <name>5-phospho-alpha-D-ribose 1-diphosphate</name>
        <dbReference type="ChEBI" id="CHEBI:58017"/>
        <note>ligand shared between dimeric partners</note>
    </ligand>
</feature>
<evidence type="ECO:0000256" key="3">
    <source>
        <dbReference type="ARBA" id="ARBA00022676"/>
    </source>
</evidence>
<dbReference type="EMBL" id="JAWXXX010000001">
    <property type="protein sequence ID" value="MDX5893209.1"/>
    <property type="molecule type" value="Genomic_DNA"/>
</dbReference>
<evidence type="ECO:0000259" key="7">
    <source>
        <dbReference type="Pfam" id="PF00156"/>
    </source>
</evidence>
<dbReference type="Gene3D" id="3.40.50.2020">
    <property type="match status" value="1"/>
</dbReference>
<sequence>MAPPEGLAARVAQAALLEGDFLLSSGKRSSFYVDKYLFSTEPKLLREIASAFGEALPQEVDLLAGVELGAVPLVVAVALGEGKPYVIARKGEKEYGTAKGIEGRFSPGQRVALLEDVVTTGTQAVAAAERLERAGLRVAGIFAVLDRREDRTQRRLGGFPFEALLTLEELRVEKGI</sequence>
<dbReference type="OrthoDB" id="9779060at2"/>
<reference evidence="9" key="2">
    <citation type="submission" date="2023-11" db="EMBL/GenBank/DDBJ databases">
        <title>MicrobeMod: A computational toolkit for identifying prokaryotic methylation and restriction-modification with nanopore sequencing.</title>
        <authorList>
            <person name="Crits-Christoph A."/>
            <person name="Kang S.C."/>
            <person name="Lee H."/>
            <person name="Ostrov N."/>
        </authorList>
    </citation>
    <scope>NUCLEOTIDE SEQUENCE</scope>
    <source>
        <strain evidence="9">ATCC 51242</strain>
    </source>
</reference>
<comment type="pathway">
    <text evidence="1 6">Pyrimidine metabolism; UMP biosynthesis via de novo pathway; UMP from orotate: step 1/2.</text>
</comment>
<keyword evidence="3 6" id="KW-0328">Glycosyltransferase</keyword>
<dbReference type="STRING" id="42256.RradSPS_0511"/>
<dbReference type="RefSeq" id="WP_038680483.1">
    <property type="nucleotide sequence ID" value="NZ_CP007514.1"/>
</dbReference>
<dbReference type="InterPro" id="IPR029057">
    <property type="entry name" value="PRTase-like"/>
</dbReference>
<evidence type="ECO:0000313" key="10">
    <source>
        <dbReference type="Proteomes" id="UP000025229"/>
    </source>
</evidence>
<dbReference type="EC" id="2.4.2.10" evidence="2 6"/>
<dbReference type="UniPathway" id="UPA00070">
    <property type="reaction ID" value="UER00119"/>
</dbReference>
<dbReference type="PANTHER" id="PTHR19278">
    <property type="entry name" value="OROTATE PHOSPHORIBOSYLTRANSFERASE"/>
    <property type="match status" value="1"/>
</dbReference>
<comment type="cofactor">
    <cofactor evidence="6">
        <name>Mg(2+)</name>
        <dbReference type="ChEBI" id="CHEBI:18420"/>
    </cofactor>
</comment>
<dbReference type="EMBL" id="CP007514">
    <property type="protein sequence ID" value="AHY45794.1"/>
    <property type="molecule type" value="Genomic_DNA"/>
</dbReference>
<dbReference type="HAMAP" id="MF_01208">
    <property type="entry name" value="PyrE"/>
    <property type="match status" value="1"/>
</dbReference>
<proteinExistence type="inferred from homology"/>
<evidence type="ECO:0000256" key="6">
    <source>
        <dbReference type="HAMAP-Rule" id="MF_01208"/>
    </source>
</evidence>
<comment type="subunit">
    <text evidence="6">Homodimer.</text>
</comment>
<dbReference type="GO" id="GO:0019856">
    <property type="term" value="P:pyrimidine nucleobase biosynthetic process"/>
    <property type="evidence" value="ECO:0007669"/>
    <property type="project" value="TreeGrafter"/>
</dbReference>
<dbReference type="Proteomes" id="UP001281130">
    <property type="component" value="Unassembled WGS sequence"/>
</dbReference>
<comment type="caution">
    <text evidence="6">Lacks conserved residue(s) required for the propagation of feature annotation.</text>
</comment>
<comment type="catalytic activity">
    <reaction evidence="6">
        <text>orotidine 5'-phosphate + diphosphate = orotate + 5-phospho-alpha-D-ribose 1-diphosphate</text>
        <dbReference type="Rhea" id="RHEA:10380"/>
        <dbReference type="ChEBI" id="CHEBI:30839"/>
        <dbReference type="ChEBI" id="CHEBI:33019"/>
        <dbReference type="ChEBI" id="CHEBI:57538"/>
        <dbReference type="ChEBI" id="CHEBI:58017"/>
        <dbReference type="EC" id="2.4.2.10"/>
    </reaction>
</comment>
<feature type="binding site" evidence="6">
    <location>
        <position position="119"/>
    </location>
    <ligand>
        <name>orotate</name>
        <dbReference type="ChEBI" id="CHEBI:30839"/>
    </ligand>
</feature>
<keyword evidence="10" id="KW-1185">Reference proteome</keyword>
<feature type="domain" description="Phosphoribosyltransferase" evidence="7">
    <location>
        <begin position="46"/>
        <end position="152"/>
    </location>
</feature>
<feature type="binding site" evidence="6">
    <location>
        <position position="147"/>
    </location>
    <ligand>
        <name>orotate</name>
        <dbReference type="ChEBI" id="CHEBI:30839"/>
    </ligand>
</feature>
<evidence type="ECO:0000256" key="5">
    <source>
        <dbReference type="ARBA" id="ARBA00022975"/>
    </source>
</evidence>
<dbReference type="InterPro" id="IPR004467">
    <property type="entry name" value="Or_phspho_trans_dom"/>
</dbReference>
<dbReference type="GO" id="GO:0000287">
    <property type="term" value="F:magnesium ion binding"/>
    <property type="evidence" value="ECO:0007669"/>
    <property type="project" value="UniProtKB-UniRule"/>
</dbReference>
<dbReference type="SUPFAM" id="SSF53271">
    <property type="entry name" value="PRTase-like"/>
    <property type="match status" value="1"/>
</dbReference>
<evidence type="ECO:0000313" key="8">
    <source>
        <dbReference type="EMBL" id="AHY45794.1"/>
    </source>
</evidence>
<feature type="binding site" evidence="6">
    <location>
        <position position="93"/>
    </location>
    <ligand>
        <name>5-phospho-alpha-D-ribose 1-diphosphate</name>
        <dbReference type="ChEBI" id="CHEBI:58017"/>
        <note>ligand shared between dimeric partners</note>
    </ligand>
</feature>
<protein>
    <recommendedName>
        <fullName evidence="2 6">Orotate phosphoribosyltransferase</fullName>
        <shortName evidence="6">OPRT</shortName>
        <shortName evidence="6">OPRTase</shortName>
        <ecNumber evidence="2 6">2.4.2.10</ecNumber>
    </recommendedName>
</protein>
<dbReference type="eggNOG" id="COG0461">
    <property type="taxonomic scope" value="Bacteria"/>
</dbReference>